<comment type="caution">
    <text evidence="1">The sequence shown here is derived from an EMBL/GenBank/DDBJ whole genome shotgun (WGS) entry which is preliminary data.</text>
</comment>
<name>A0ABV2NTU5_9HYPH</name>
<protein>
    <submittedName>
        <fullName evidence="1">Uncharacterized protein</fullName>
    </submittedName>
</protein>
<accession>A0ABV2NTU5</accession>
<dbReference type="Proteomes" id="UP001549119">
    <property type="component" value="Unassembled WGS sequence"/>
</dbReference>
<proteinExistence type="predicted"/>
<reference evidence="1 2" key="1">
    <citation type="submission" date="2024-06" db="EMBL/GenBank/DDBJ databases">
        <title>Genomics of switchgrass bacterial isolates.</title>
        <authorList>
            <person name="Shade A."/>
        </authorList>
    </citation>
    <scope>NUCLEOTIDE SEQUENCE [LARGE SCALE GENOMIC DNA]</scope>
    <source>
        <strain evidence="1 2">PvP084</strain>
    </source>
</reference>
<organism evidence="1 2">
    <name type="scientific">Methylobacterium radiotolerans</name>
    <dbReference type="NCBI Taxonomy" id="31998"/>
    <lineage>
        <taxon>Bacteria</taxon>
        <taxon>Pseudomonadati</taxon>
        <taxon>Pseudomonadota</taxon>
        <taxon>Alphaproteobacteria</taxon>
        <taxon>Hyphomicrobiales</taxon>
        <taxon>Methylobacteriaceae</taxon>
        <taxon>Methylobacterium</taxon>
    </lineage>
</organism>
<keyword evidence="2" id="KW-1185">Reference proteome</keyword>
<evidence type="ECO:0000313" key="1">
    <source>
        <dbReference type="EMBL" id="MET3869930.1"/>
    </source>
</evidence>
<dbReference type="RefSeq" id="WP_209651057.1">
    <property type="nucleotide sequence ID" value="NZ_JBEPNV010000005.1"/>
</dbReference>
<dbReference type="EMBL" id="JBEPNW010000008">
    <property type="protein sequence ID" value="MET3869930.1"/>
    <property type="molecule type" value="Genomic_DNA"/>
</dbReference>
<sequence length="202" mass="22221">MTRLIEAVATYTAEIAAAIVSRKSYETDQNSENMNIQKTLDGLAADFAHVDVCKFMHAASVDANFINRQERKNKRFNVYSAQKIANVARAAAAAESLNAYTQTLLRTAIALTKAESSMTHRDAHSALCLDLKVDASKAQHIVRYGKNIASNTADTQSSSSINALQMFNVLKEIRDDRNEVAYVVDLSNATTKRLAKHLDIAL</sequence>
<evidence type="ECO:0000313" key="2">
    <source>
        <dbReference type="Proteomes" id="UP001549119"/>
    </source>
</evidence>
<gene>
    <name evidence="1" type="ORF">ABIC20_007315</name>
</gene>